<dbReference type="STRING" id="1001240.GY21_09645"/>
<evidence type="ECO:0000313" key="1">
    <source>
        <dbReference type="EMBL" id="KGJ75696.1"/>
    </source>
</evidence>
<gene>
    <name evidence="2" type="ORF">BJ997_001698</name>
    <name evidence="1" type="ORF">GY21_09645</name>
</gene>
<dbReference type="Proteomes" id="UP000029864">
    <property type="component" value="Unassembled WGS sequence"/>
</dbReference>
<organism evidence="1 3">
    <name type="scientific">Cryobacterium roopkundense</name>
    <dbReference type="NCBI Taxonomy" id="1001240"/>
    <lineage>
        <taxon>Bacteria</taxon>
        <taxon>Bacillati</taxon>
        <taxon>Actinomycetota</taxon>
        <taxon>Actinomycetes</taxon>
        <taxon>Micrococcales</taxon>
        <taxon>Microbacteriaceae</taxon>
        <taxon>Cryobacterium</taxon>
    </lineage>
</organism>
<reference evidence="1 3" key="1">
    <citation type="submission" date="2014-08" db="EMBL/GenBank/DDBJ databases">
        <authorList>
            <person name="Sisinthy S."/>
        </authorList>
    </citation>
    <scope>NUCLEOTIDE SEQUENCE [LARGE SCALE GENOMIC DNA]</scope>
    <source>
        <strain evidence="1 3">RuG17</strain>
    </source>
</reference>
<proteinExistence type="predicted"/>
<dbReference type="EMBL" id="JPXF01000034">
    <property type="protein sequence ID" value="KGJ75696.1"/>
    <property type="molecule type" value="Genomic_DNA"/>
</dbReference>
<dbReference type="OrthoDB" id="5119511at2"/>
<dbReference type="AlphaFoldDB" id="A0A099JBQ5"/>
<dbReference type="EMBL" id="JACHBQ010000001">
    <property type="protein sequence ID" value="MBB5641150.1"/>
    <property type="molecule type" value="Genomic_DNA"/>
</dbReference>
<evidence type="ECO:0000313" key="4">
    <source>
        <dbReference type="Proteomes" id="UP000561726"/>
    </source>
</evidence>
<dbReference type="Proteomes" id="UP000561726">
    <property type="component" value="Unassembled WGS sequence"/>
</dbReference>
<protein>
    <submittedName>
        <fullName evidence="1">Uncharacterized protein</fullName>
    </submittedName>
</protein>
<evidence type="ECO:0000313" key="3">
    <source>
        <dbReference type="Proteomes" id="UP000029864"/>
    </source>
</evidence>
<reference evidence="2 4" key="2">
    <citation type="submission" date="2020-08" db="EMBL/GenBank/DDBJ databases">
        <title>Sequencing the genomes of 1000 actinobacteria strains.</title>
        <authorList>
            <person name="Klenk H.-P."/>
        </authorList>
    </citation>
    <scope>NUCLEOTIDE SEQUENCE [LARGE SCALE GENOMIC DNA]</scope>
    <source>
        <strain evidence="2 4">DSM 21065</strain>
    </source>
</reference>
<sequence>MKNLYYPGGSVVTGSALADAIMVYAEALCNRRQVDVVDIPVVGADGQLLRAQFLIGAASQLVSVTAVSLLPELVEPETLDFLNRKAQSGAMIPAAWTREDPAPAQFDEFDY</sequence>
<evidence type="ECO:0000313" key="2">
    <source>
        <dbReference type="EMBL" id="MBB5641150.1"/>
    </source>
</evidence>
<keyword evidence="3" id="KW-1185">Reference proteome</keyword>
<name>A0A099JBQ5_9MICO</name>
<accession>A0A099JBQ5</accession>
<dbReference type="RefSeq" id="WP_035836516.1">
    <property type="nucleotide sequence ID" value="NZ_JACHBQ010000001.1"/>
</dbReference>
<comment type="caution">
    <text evidence="1">The sequence shown here is derived from an EMBL/GenBank/DDBJ whole genome shotgun (WGS) entry which is preliminary data.</text>
</comment>
<dbReference type="eggNOG" id="ENOG50326QT">
    <property type="taxonomic scope" value="Bacteria"/>
</dbReference>